<evidence type="ECO:0000313" key="2">
    <source>
        <dbReference type="EMBL" id="WGH92126.1"/>
    </source>
</evidence>
<dbReference type="RefSeq" id="WP_279674371.1">
    <property type="nucleotide sequence ID" value="NZ_CP122566.1"/>
</dbReference>
<dbReference type="SUPFAM" id="SSF47413">
    <property type="entry name" value="lambda repressor-like DNA-binding domains"/>
    <property type="match status" value="1"/>
</dbReference>
<gene>
    <name evidence="2" type="ORF">QDX21_07220</name>
</gene>
<dbReference type="InterPro" id="IPR013975">
    <property type="entry name" value="Tscrpt_reg_BetR_N"/>
</dbReference>
<protein>
    <submittedName>
        <fullName evidence="2">Helix-turn-helix transcriptional regulator</fullName>
    </submittedName>
</protein>
<dbReference type="EMBL" id="CP122566">
    <property type="protein sequence ID" value="WGH92126.1"/>
    <property type="molecule type" value="Genomic_DNA"/>
</dbReference>
<keyword evidence="3" id="KW-1185">Reference proteome</keyword>
<dbReference type="AlphaFoldDB" id="A0AAJ6ALI5"/>
<dbReference type="Pfam" id="PF08667">
    <property type="entry name" value="BetR"/>
    <property type="match status" value="1"/>
</dbReference>
<dbReference type="PROSITE" id="PS50943">
    <property type="entry name" value="HTH_CROC1"/>
    <property type="match status" value="1"/>
</dbReference>
<dbReference type="Proteomes" id="UP001224674">
    <property type="component" value="Chromosome"/>
</dbReference>
<proteinExistence type="predicted"/>
<dbReference type="GO" id="GO:0003677">
    <property type="term" value="F:DNA binding"/>
    <property type="evidence" value="ECO:0007669"/>
    <property type="project" value="InterPro"/>
</dbReference>
<reference evidence="2 3" key="1">
    <citation type="submission" date="2023-03" db="EMBL/GenBank/DDBJ databases">
        <title>Complete genome sequences of several Auritidibacter ignavus strains isolated from ear infections.</title>
        <authorList>
            <person name="Baehr T."/>
            <person name="Baumhoegger A.M."/>
        </authorList>
    </citation>
    <scope>NUCLEOTIDE SEQUENCE [LARGE SCALE GENOMIC DNA]</scope>
    <source>
        <strain evidence="2 3">BABAE-6</strain>
    </source>
</reference>
<feature type="domain" description="HTH cro/C1-type" evidence="1">
    <location>
        <begin position="26"/>
        <end position="66"/>
    </location>
</feature>
<evidence type="ECO:0000313" key="3">
    <source>
        <dbReference type="Proteomes" id="UP001224674"/>
    </source>
</evidence>
<name>A0AAJ6ALI5_9MICC</name>
<evidence type="ECO:0000259" key="1">
    <source>
        <dbReference type="PROSITE" id="PS50943"/>
    </source>
</evidence>
<dbReference type="InterPro" id="IPR010982">
    <property type="entry name" value="Lambda_DNA-bd_dom_sf"/>
</dbReference>
<sequence>MSQISSQVAQIVAQAIESAQFSETYMAEQTNIARSTLQRKLAGKSPFTVDDLNDIAKTLNISVIDLLPKSWVNAAA</sequence>
<dbReference type="CDD" id="cd00093">
    <property type="entry name" value="HTH_XRE"/>
    <property type="match status" value="1"/>
</dbReference>
<dbReference type="InterPro" id="IPR001387">
    <property type="entry name" value="Cro/C1-type_HTH"/>
</dbReference>
<organism evidence="2 3">
    <name type="scientific">Auritidibacter ignavus</name>
    <dbReference type="NCBI Taxonomy" id="678932"/>
    <lineage>
        <taxon>Bacteria</taxon>
        <taxon>Bacillati</taxon>
        <taxon>Actinomycetota</taxon>
        <taxon>Actinomycetes</taxon>
        <taxon>Micrococcales</taxon>
        <taxon>Micrococcaceae</taxon>
        <taxon>Auritidibacter</taxon>
    </lineage>
</organism>
<accession>A0AAJ6ALI5</accession>
<dbReference type="Gene3D" id="1.10.260.40">
    <property type="entry name" value="lambda repressor-like DNA-binding domains"/>
    <property type="match status" value="1"/>
</dbReference>